<reference evidence="1 2" key="1">
    <citation type="submission" date="2016-10" db="EMBL/GenBank/DDBJ databases">
        <authorList>
            <person name="de Groot N.N."/>
        </authorList>
    </citation>
    <scope>NUCLEOTIDE SEQUENCE [LARGE SCALE GENOMIC DNA]</scope>
    <source>
        <strain evidence="1 2">Nm1</strain>
    </source>
</reference>
<organism evidence="1 2">
    <name type="scientific">Nitrosomonas halophila</name>
    <dbReference type="NCBI Taxonomy" id="44576"/>
    <lineage>
        <taxon>Bacteria</taxon>
        <taxon>Pseudomonadati</taxon>
        <taxon>Pseudomonadota</taxon>
        <taxon>Betaproteobacteria</taxon>
        <taxon>Nitrosomonadales</taxon>
        <taxon>Nitrosomonadaceae</taxon>
        <taxon>Nitrosomonas</taxon>
    </lineage>
</organism>
<protein>
    <submittedName>
        <fullName evidence="1">Organiser of macrodomain of Terminus of chromosome</fullName>
    </submittedName>
</protein>
<dbReference type="EMBL" id="FNOY01000031">
    <property type="protein sequence ID" value="SDY35967.1"/>
    <property type="molecule type" value="Genomic_DNA"/>
</dbReference>
<dbReference type="AlphaFoldDB" id="A0A1H3J842"/>
<sequence>MTGRCYVIRQQDKNTAVAFIDSQIDKDPKWLGLVESQRVIAEQEYRAAKADSTSLNAWCRKWLNETHWGQIKDAINTAREQKEQLKRIQPHRTISLTHQAWQILSDLARQEGISLSEVIVNRLGKEWMTVFVHADARYDNAPGNRRVRS</sequence>
<evidence type="ECO:0000313" key="1">
    <source>
        <dbReference type="EMBL" id="SDY35967.1"/>
    </source>
</evidence>
<proteinExistence type="predicted"/>
<keyword evidence="2" id="KW-1185">Reference proteome</keyword>
<evidence type="ECO:0000313" key="2">
    <source>
        <dbReference type="Proteomes" id="UP000198640"/>
    </source>
</evidence>
<name>A0A1H3J842_9PROT</name>
<accession>A0A1H3J842</accession>
<dbReference type="RefSeq" id="WP_176973979.1">
    <property type="nucleotide sequence ID" value="NZ_FNOY01000031.1"/>
</dbReference>
<dbReference type="Proteomes" id="UP000198640">
    <property type="component" value="Unassembled WGS sequence"/>
</dbReference>
<dbReference type="STRING" id="44576.SAMN05421881_10316"/>
<gene>
    <name evidence="1" type="ORF">SAMN05421881_10316</name>
</gene>